<evidence type="ECO:0000313" key="10">
    <source>
        <dbReference type="EMBL" id="SSX02790.1"/>
    </source>
</evidence>
<organism evidence="10">
    <name type="scientific">Culicoides sonorensis</name>
    <name type="common">Biting midge</name>
    <dbReference type="NCBI Taxonomy" id="179676"/>
    <lineage>
        <taxon>Eukaryota</taxon>
        <taxon>Metazoa</taxon>
        <taxon>Ecdysozoa</taxon>
        <taxon>Arthropoda</taxon>
        <taxon>Hexapoda</taxon>
        <taxon>Insecta</taxon>
        <taxon>Pterygota</taxon>
        <taxon>Neoptera</taxon>
        <taxon>Endopterygota</taxon>
        <taxon>Diptera</taxon>
        <taxon>Nematocera</taxon>
        <taxon>Chironomoidea</taxon>
        <taxon>Ceratopogonidae</taxon>
        <taxon>Ceratopogoninae</taxon>
        <taxon>Culicoides</taxon>
        <taxon>Monoculicoides</taxon>
    </lineage>
</organism>
<evidence type="ECO:0000256" key="1">
    <source>
        <dbReference type="ARBA" id="ARBA00004604"/>
    </source>
</evidence>
<dbReference type="GO" id="GO:0034455">
    <property type="term" value="C:t-UTP complex"/>
    <property type="evidence" value="ECO:0007669"/>
    <property type="project" value="TreeGrafter"/>
</dbReference>
<name>A0A336KP64_CULSO</name>
<dbReference type="Pfam" id="PF08146">
    <property type="entry name" value="BP28CT"/>
    <property type="match status" value="1"/>
</dbReference>
<dbReference type="InterPro" id="IPR016024">
    <property type="entry name" value="ARM-type_fold"/>
</dbReference>
<evidence type="ECO:0000313" key="11">
    <source>
        <dbReference type="EMBL" id="SSX23161.1"/>
    </source>
</evidence>
<dbReference type="SUPFAM" id="SSF48371">
    <property type="entry name" value="ARM repeat"/>
    <property type="match status" value="1"/>
</dbReference>
<dbReference type="EMBL" id="UFQT01000316">
    <property type="protein sequence ID" value="SSX23161.1"/>
    <property type="molecule type" value="Genomic_DNA"/>
</dbReference>
<comment type="function">
    <text evidence="7">Involved in nucleolar processing of pre-18S ribosomal RNA.</text>
</comment>
<evidence type="ECO:0000256" key="6">
    <source>
        <dbReference type="ARBA" id="ARBA00023274"/>
    </source>
</evidence>
<comment type="subcellular location">
    <subcellularLocation>
        <location evidence="1 7">Nucleus</location>
        <location evidence="1 7">Nucleolus</location>
    </subcellularLocation>
</comment>
<dbReference type="SMART" id="SM01036">
    <property type="entry name" value="BP28CT"/>
    <property type="match status" value="1"/>
</dbReference>
<keyword evidence="3 7" id="KW-0690">Ribosome biogenesis</keyword>
<dbReference type="VEuPathDB" id="VectorBase:CSON008360"/>
<dbReference type="PANTHER" id="PTHR13457:SF1">
    <property type="entry name" value="HEAT REPEAT-CONTAINING PROTEIN 1"/>
    <property type="match status" value="1"/>
</dbReference>
<dbReference type="InterPro" id="IPR012954">
    <property type="entry name" value="BP28_C_dom"/>
</dbReference>
<dbReference type="PANTHER" id="PTHR13457">
    <property type="entry name" value="BAP28"/>
    <property type="match status" value="1"/>
</dbReference>
<comment type="similarity">
    <text evidence="2 7">Belongs to the HEATR1/UTP10 family.</text>
</comment>
<feature type="domain" description="BP28 C-terminal" evidence="9">
    <location>
        <begin position="1798"/>
        <end position="1953"/>
    </location>
</feature>
<protein>
    <recommendedName>
        <fullName evidence="7">HEAT repeat-containing protein 1</fullName>
    </recommendedName>
</protein>
<proteinExistence type="inferred from homology"/>
<dbReference type="GO" id="GO:0030515">
    <property type="term" value="F:snoRNA binding"/>
    <property type="evidence" value="ECO:0007669"/>
    <property type="project" value="TreeGrafter"/>
</dbReference>
<evidence type="ECO:0000256" key="3">
    <source>
        <dbReference type="ARBA" id="ARBA00022517"/>
    </source>
</evidence>
<evidence type="ECO:0000256" key="7">
    <source>
        <dbReference type="RuleBase" id="RU367065"/>
    </source>
</evidence>
<dbReference type="EMBL" id="UFQS01000316">
    <property type="protein sequence ID" value="SSX02790.1"/>
    <property type="molecule type" value="Genomic_DNA"/>
</dbReference>
<dbReference type="Pfam" id="PF12397">
    <property type="entry name" value="U3snoRNP10"/>
    <property type="match status" value="1"/>
</dbReference>
<feature type="region of interest" description="Disordered" evidence="8">
    <location>
        <begin position="1356"/>
        <end position="1376"/>
    </location>
</feature>
<dbReference type="GO" id="GO:0030686">
    <property type="term" value="C:90S preribosome"/>
    <property type="evidence" value="ECO:0007669"/>
    <property type="project" value="TreeGrafter"/>
</dbReference>
<evidence type="ECO:0000259" key="9">
    <source>
        <dbReference type="SMART" id="SM01036"/>
    </source>
</evidence>
<sequence>MSTSLAEQLRRLQTPQTAALHDRKKFPSLLFDPKEAAEKDRETIFEIGLNGLEELIQIDPGFLQFRDSLFDKGSVKLERSIENTKTNEQLTKIIRSFMFHLSPYFMLQPAHKCLEWLIRRFRIQDYNKNEFMSLILPYHETRVAVRCIQTMHLKNPNDTWHWLLDVKKSGEPLSRQAIINHAVSSPRFLEFIGNQTYEAVKELKNKASNLQVMFNFYCITTIATIDEPKVKEEHFHAVFKPVTRGFESSIMDFSAASFMIVSHMITKIEMNSKFLEKFALLGLHPSNKHMVEEAIVMIMIMFQNNKNFNIVSDQLLEKLLECKWLTHVLDGIYRKNLDILSLIVPLMKACFNQIQNPDSKMTNQSKVLCEALIQDLTYNPKDAEILIKTVLESYVLKENSTKEGSNFENSIIELDSDEEMDDNTEKTVTEWYSNFLRKLERQYPGPFDKVVQEIVSSKKTKNKKNALKNVLDFFLRVSCSQDEGNMFEYLYDVSSERRTQAVKYVVANFDHLSATNGGNNLLKTALTERFDDDEPSVIIELFKLEPGNLLKIMPVNDLLINCGKILTKCLEMPFIWGSAAPYVLSLIIQRDIILGNEQLVMLLIFPFLTPTIEETKFKILDGKKSKYSIALGEKGGNVSKKLVKVVQAILDGSDYFPGNIDQSITAFEKFNIKSEFYSLHKAIYLINGLKSNTDPIQGQQLLDVIKNCVQHVDTKEKRRSLILTSIELISKNVKFNELDTDLSCPGPSLQLKLSLFHILIMKFVTAQNPDEKKIINEAFKKFLNVYHATLEEKLEFMSIFFTADCLIQDVNSNQKPIITPQMQFYVMKMTASIIKSQSQKINFTNRTVIRYIMALTSNFPELRQIAFEIMTILNEMELHEKVNHWKILVQKLVERKEELAIDKEQLPLILFTVLGDGASIKKQSDKKVLTVCLGHILDFITSNDVENSSKNYEKSKAMILLKHIKNPEILEKTSIIGSAILECCNMENLVVLGKYESMILKEIIPRINKDTIKVALKEAHLWNFILTAMKSDTLMQSFDQKSVPIAQDMLEMFDNQCYKAMSDKYRKEWFKTVIETSTFAHNLMVHTAAGKMLKEITVEAEIVLEMLENMKQSCRNQQNSNVKDRRRSSFSKSIVQPEMLQNMDWKKGVTILEFMQTKLQVDKPFELVPTLFELLKRCLEVEEQSLIEYEKQLILTGVLNCCKSPIPVNKQKSLDKVIKIDLIIECVRATQNPQTHHDALILLSHVTSFIPEQVLHNIVGIFTFMGSSVARHDDTYSFQIMSKVIENVIPILAKHQKGEDKVISVLKIFSDIILDVAMHRRLLVYTKLIQTLGANQYLWQFLAVLFESHVIHYEKDPKSSKKKSGGRQTEEDSDELPERLEIGLSIAKQFSCETVVNSCTNLIQFLSQLPLTEEEMKSNKPMLKQISLIFDIKNHTYKQLRFYKYATLQFLNAILTSHEIVKEAERIQDQEILKSCCSDLIAQTLKYIPAITKASGSQTGHQRYWKIALSYCFDILESTVFLLTPDMFIETVKDLIDNHEMITVKMKIIEMLITKLQTQKDYFNQCGEENLIALLIPLTEIIKKIGHDTDLQKNASISEHWALQQLSLSAIKLLSRMLAENDPNSFKDLLKILSEKLLAHETICDKVLGTLVLCVAELCSTLKVQAISYLPKIMPVILKVLDSQNASKPDLVLLSIVAAISKIVESLVQFLSPYLTQLIIQLSRVYTEALACTHPDVKVNNLLGKMKTVWHYLATNVPSRVIIPAINGSYKDIVKKHSFRAVGPVMDLVTECFDHIPQQEFATLQNELSSFFVKALQFRCDRRVVTEGVTEKDMEIVEEHVIRAFTALILKLSESSFRPLYFKIHNWALVETSASRERGITFFKLSNAISEALKGLFVLFASDLIEPMSKLLKQTNATTNVELYYETPEKNLTLIEYILKTLKSICINDTQKFMNAHRFGLLMEPLANTVTNSLLTDKEDIKTLLRETIGSFTVAVADDSLWKQLNLYLLEKMRGAEPELKIYILQVCLEIARRLGEDYLQLLPETIPFFAELMESDDFDVERSVQRALQELETIVGEDLQKYF</sequence>
<reference evidence="11" key="2">
    <citation type="submission" date="2018-07" db="EMBL/GenBank/DDBJ databases">
        <authorList>
            <person name="Quirk P.G."/>
            <person name="Krulwich T.A."/>
        </authorList>
    </citation>
    <scope>NUCLEOTIDE SEQUENCE</scope>
</reference>
<dbReference type="InterPro" id="IPR056473">
    <property type="entry name" value="HEAT_Utp10/HEAT1"/>
</dbReference>
<evidence type="ECO:0000256" key="8">
    <source>
        <dbReference type="SAM" id="MobiDB-lite"/>
    </source>
</evidence>
<dbReference type="GO" id="GO:0032040">
    <property type="term" value="C:small-subunit processome"/>
    <property type="evidence" value="ECO:0007669"/>
    <property type="project" value="TreeGrafter"/>
</dbReference>
<evidence type="ECO:0000256" key="2">
    <source>
        <dbReference type="ARBA" id="ARBA00010559"/>
    </source>
</evidence>
<keyword evidence="6 7" id="KW-0687">Ribonucleoprotein</keyword>
<dbReference type="InterPro" id="IPR011989">
    <property type="entry name" value="ARM-like"/>
</dbReference>
<dbReference type="Pfam" id="PF23243">
    <property type="entry name" value="HEAT_HEATR1"/>
    <property type="match status" value="1"/>
</dbReference>
<dbReference type="Gene3D" id="1.25.10.10">
    <property type="entry name" value="Leucine-rich Repeat Variant"/>
    <property type="match status" value="2"/>
</dbReference>
<dbReference type="GO" id="GO:0000462">
    <property type="term" value="P:maturation of SSU-rRNA from tricistronic rRNA transcript (SSU-rRNA, 5.8S rRNA, LSU-rRNA)"/>
    <property type="evidence" value="ECO:0007669"/>
    <property type="project" value="TreeGrafter"/>
</dbReference>
<gene>
    <name evidence="10" type="primary">CSON008360</name>
</gene>
<reference evidence="10" key="1">
    <citation type="submission" date="2018-04" db="EMBL/GenBank/DDBJ databases">
        <authorList>
            <person name="Go L.Y."/>
            <person name="Mitchell J.A."/>
        </authorList>
    </citation>
    <scope>NUCLEOTIDE SEQUENCE</scope>
    <source>
        <tissue evidence="10">Whole organism</tissue>
    </source>
</reference>
<dbReference type="OMA" id="NDVMWKQ"/>
<evidence type="ECO:0000256" key="4">
    <source>
        <dbReference type="ARBA" id="ARBA00022552"/>
    </source>
</evidence>
<dbReference type="GO" id="GO:0045943">
    <property type="term" value="P:positive regulation of transcription by RNA polymerase I"/>
    <property type="evidence" value="ECO:0007669"/>
    <property type="project" value="TreeGrafter"/>
</dbReference>
<dbReference type="InterPro" id="IPR022125">
    <property type="entry name" value="U3snoRNP10_N"/>
</dbReference>
<keyword evidence="4 7" id="KW-0698">rRNA processing</keyword>
<dbReference type="InterPro" id="IPR040191">
    <property type="entry name" value="UTP10"/>
</dbReference>
<keyword evidence="5 7" id="KW-0539">Nucleus</keyword>
<accession>A0A336KP64</accession>
<evidence type="ECO:0000256" key="5">
    <source>
        <dbReference type="ARBA" id="ARBA00023242"/>
    </source>
</evidence>